<comment type="subcellular location">
    <subcellularLocation>
        <location evidence="1">Nucleus</location>
    </subcellularLocation>
</comment>
<evidence type="ECO:0000259" key="3">
    <source>
        <dbReference type="PROSITE" id="PS50090"/>
    </source>
</evidence>
<evidence type="ECO:0000256" key="1">
    <source>
        <dbReference type="ARBA" id="ARBA00004123"/>
    </source>
</evidence>
<proteinExistence type="predicted"/>
<evidence type="ECO:0000256" key="2">
    <source>
        <dbReference type="ARBA" id="ARBA00023242"/>
    </source>
</evidence>
<dbReference type="AlphaFoldDB" id="A0A896WD04"/>
<evidence type="ECO:0000259" key="4">
    <source>
        <dbReference type="PROSITE" id="PS51294"/>
    </source>
</evidence>
<dbReference type="InterPro" id="IPR009057">
    <property type="entry name" value="Homeodomain-like_sf"/>
</dbReference>
<protein>
    <submittedName>
        <fullName evidence="5">MYB family transcription factor</fullName>
    </submittedName>
</protein>
<dbReference type="InterPro" id="IPR017930">
    <property type="entry name" value="Myb_dom"/>
</dbReference>
<accession>A0A896WD04</accession>
<keyword evidence="2" id="KW-0539">Nucleus</keyword>
<sequence>MEGLTSNWSLEHVLRNLSIESKVVKKLIQTISLSDDETDYSPKIAIILRTLEDELLLRASIPEWMLELLEVLEKLLLLHYCGSNPITNAMKSAYCAIAVECTLKYLELKTTPNPSYSKAVDRIWRVRVGNMEEEEEEEPSSSSAGETSFLLSHHLKIWNTQIQASLLDSGVMEKLSSIPNNRREAIQKLKLFLEETWQNLAPSFLESLAHEEEEEENQLGVGVTVTVSDSHVNEKDKESPIEVEKYNDMLRGNSTTVAEELATSTSCSKINSLPISEVPMNGEYRKCNSVELETLAKDPMPDIVRSDLAIEDTNHEPQMGNQSTYANVPNPQLCQRMNDNEVNLNKTNSRPSDVRHHPSWMNPNSSARTHEWDDFIDGLQGETSRSTRRIRLRTPNWKKISPLKEYEPKPIRKRRRKWSKLEEENLRTGVKVIGEGKWKLIRRSYTFDKRTEVDLKDKWRNLTQYGNQ</sequence>
<dbReference type="PROSITE" id="PS50090">
    <property type="entry name" value="MYB_LIKE"/>
    <property type="match status" value="1"/>
</dbReference>
<dbReference type="PANTHER" id="PTHR46993:SF6">
    <property type="entry name" value="MYB TRANSCRIPTION FACTOR"/>
    <property type="match status" value="1"/>
</dbReference>
<gene>
    <name evidence="5" type="primary">EVM0016370.1</name>
</gene>
<name>A0A896WD04_MELAB</name>
<dbReference type="Pfam" id="PF00249">
    <property type="entry name" value="Myb_DNA-binding"/>
    <property type="match status" value="1"/>
</dbReference>
<evidence type="ECO:0000313" key="5">
    <source>
        <dbReference type="EMBL" id="QSD99783.1"/>
    </source>
</evidence>
<dbReference type="PROSITE" id="PS51294">
    <property type="entry name" value="HTH_MYB"/>
    <property type="match status" value="1"/>
</dbReference>
<dbReference type="SUPFAM" id="SSF46689">
    <property type="entry name" value="Homeodomain-like"/>
    <property type="match status" value="1"/>
</dbReference>
<organism evidence="5">
    <name type="scientific">Melilotus albus</name>
    <name type="common">White sweet clover</name>
    <name type="synonym">Melilotus officinalis subsp. albus</name>
    <dbReference type="NCBI Taxonomy" id="47082"/>
    <lineage>
        <taxon>Eukaryota</taxon>
        <taxon>Viridiplantae</taxon>
        <taxon>Streptophyta</taxon>
        <taxon>Embryophyta</taxon>
        <taxon>Tracheophyta</taxon>
        <taxon>Spermatophyta</taxon>
        <taxon>Magnoliopsida</taxon>
        <taxon>eudicotyledons</taxon>
        <taxon>Gunneridae</taxon>
        <taxon>Pentapetalae</taxon>
        <taxon>rosids</taxon>
        <taxon>fabids</taxon>
        <taxon>Fabales</taxon>
        <taxon>Fabaceae</taxon>
        <taxon>Papilionoideae</taxon>
        <taxon>50 kb inversion clade</taxon>
        <taxon>NPAAA clade</taxon>
        <taxon>Hologalegina</taxon>
        <taxon>IRL clade</taxon>
        <taxon>Trifolieae</taxon>
        <taxon>Melilotus</taxon>
    </lineage>
</organism>
<feature type="domain" description="HTH myb-type" evidence="4">
    <location>
        <begin position="412"/>
        <end position="462"/>
    </location>
</feature>
<dbReference type="GO" id="GO:0005634">
    <property type="term" value="C:nucleus"/>
    <property type="evidence" value="ECO:0007669"/>
    <property type="project" value="UniProtKB-SubCell"/>
</dbReference>
<dbReference type="CDD" id="cd11660">
    <property type="entry name" value="SANT_TRF"/>
    <property type="match status" value="1"/>
</dbReference>
<dbReference type="InterPro" id="IPR001005">
    <property type="entry name" value="SANT/Myb"/>
</dbReference>
<dbReference type="EMBL" id="MW302629">
    <property type="protein sequence ID" value="QSD99783.1"/>
    <property type="molecule type" value="Genomic_DNA"/>
</dbReference>
<dbReference type="Gene3D" id="1.10.10.60">
    <property type="entry name" value="Homeodomain-like"/>
    <property type="match status" value="1"/>
</dbReference>
<dbReference type="PANTHER" id="PTHR46993">
    <property type="entry name" value="MYB TRANSCRIPTION FACTOR"/>
    <property type="match status" value="1"/>
</dbReference>
<feature type="domain" description="Myb-like" evidence="3">
    <location>
        <begin position="410"/>
        <end position="463"/>
    </location>
</feature>
<reference evidence="5" key="1">
    <citation type="journal article" name="Plants (Basel)">
        <title>NAC and MYB Families and Lignin Biosynthesis-Related Members Identification and Expression Analysis in Melilotus albus.</title>
        <authorList>
            <person name="Chen L."/>
            <person name="Wu F."/>
            <person name="Zhang J."/>
        </authorList>
    </citation>
    <scope>NUCLEOTIDE SEQUENCE</scope>
</reference>
<dbReference type="SMART" id="SM00717">
    <property type="entry name" value="SANT"/>
    <property type="match status" value="1"/>
</dbReference>